<dbReference type="NCBIfam" id="TIGR00186">
    <property type="entry name" value="rRNA_methyl_3"/>
    <property type="match status" value="1"/>
</dbReference>
<dbReference type="Gene3D" id="3.30.1330.30">
    <property type="match status" value="1"/>
</dbReference>
<dbReference type="PANTHER" id="PTHR46429">
    <property type="entry name" value="23S RRNA (GUANOSINE-2'-O-)-METHYLTRANSFERASE RLMB"/>
    <property type="match status" value="1"/>
</dbReference>
<dbReference type="SUPFAM" id="SSF55315">
    <property type="entry name" value="L30e-like"/>
    <property type="match status" value="1"/>
</dbReference>
<dbReference type="InterPro" id="IPR029064">
    <property type="entry name" value="Ribosomal_eL30-like_sf"/>
</dbReference>
<dbReference type="Pfam" id="PF08032">
    <property type="entry name" value="SpoU_sub_bind"/>
    <property type="match status" value="1"/>
</dbReference>
<dbReference type="CDD" id="cd18103">
    <property type="entry name" value="SpoU-like_RlmB"/>
    <property type="match status" value="1"/>
</dbReference>
<dbReference type="GO" id="GO:0005829">
    <property type="term" value="C:cytosol"/>
    <property type="evidence" value="ECO:0007669"/>
    <property type="project" value="TreeGrafter"/>
</dbReference>
<dbReference type="AlphaFoldDB" id="A0A6J6NA47"/>
<evidence type="ECO:0000313" key="5">
    <source>
        <dbReference type="EMBL" id="CAB4681685.1"/>
    </source>
</evidence>
<feature type="compositionally biased region" description="Basic and acidic residues" evidence="3">
    <location>
        <begin position="41"/>
        <end position="64"/>
    </location>
</feature>
<accession>A0A6J6NA47</accession>
<evidence type="ECO:0000259" key="4">
    <source>
        <dbReference type="SMART" id="SM00967"/>
    </source>
</evidence>
<organism evidence="5">
    <name type="scientific">freshwater metagenome</name>
    <dbReference type="NCBI Taxonomy" id="449393"/>
    <lineage>
        <taxon>unclassified sequences</taxon>
        <taxon>metagenomes</taxon>
        <taxon>ecological metagenomes</taxon>
    </lineage>
</organism>
<evidence type="ECO:0000256" key="1">
    <source>
        <dbReference type="ARBA" id="ARBA00022603"/>
    </source>
</evidence>
<evidence type="ECO:0000256" key="2">
    <source>
        <dbReference type="ARBA" id="ARBA00022679"/>
    </source>
</evidence>
<keyword evidence="2" id="KW-0808">Transferase</keyword>
<dbReference type="GO" id="GO:0003723">
    <property type="term" value="F:RNA binding"/>
    <property type="evidence" value="ECO:0007669"/>
    <property type="project" value="InterPro"/>
</dbReference>
<dbReference type="Pfam" id="PF00588">
    <property type="entry name" value="SpoU_methylase"/>
    <property type="match status" value="1"/>
</dbReference>
<dbReference type="SUPFAM" id="SSF75217">
    <property type="entry name" value="alpha/beta knot"/>
    <property type="match status" value="1"/>
</dbReference>
<proteinExistence type="predicted"/>
<dbReference type="GO" id="GO:0006396">
    <property type="term" value="P:RNA processing"/>
    <property type="evidence" value="ECO:0007669"/>
    <property type="project" value="InterPro"/>
</dbReference>
<feature type="region of interest" description="Disordered" evidence="3">
    <location>
        <begin position="1"/>
        <end position="76"/>
    </location>
</feature>
<name>A0A6J6NA47_9ZZZZ</name>
<feature type="domain" description="RNA 2-O ribose methyltransferase substrate binding" evidence="4">
    <location>
        <begin position="80"/>
        <end position="156"/>
    </location>
</feature>
<dbReference type="InterPro" id="IPR004441">
    <property type="entry name" value="rRNA_MeTrfase_TrmH"/>
</dbReference>
<dbReference type="InterPro" id="IPR001537">
    <property type="entry name" value="SpoU_MeTrfase"/>
</dbReference>
<keyword evidence="1" id="KW-0489">Methyltransferase</keyword>
<dbReference type="InterPro" id="IPR029026">
    <property type="entry name" value="tRNA_m1G_MTases_N"/>
</dbReference>
<dbReference type="PANTHER" id="PTHR46429:SF1">
    <property type="entry name" value="23S RRNA (GUANOSINE-2'-O-)-METHYLTRANSFERASE RLMB"/>
    <property type="match status" value="1"/>
</dbReference>
<reference evidence="5" key="1">
    <citation type="submission" date="2020-05" db="EMBL/GenBank/DDBJ databases">
        <authorList>
            <person name="Chiriac C."/>
            <person name="Salcher M."/>
            <person name="Ghai R."/>
            <person name="Kavagutti S V."/>
        </authorList>
    </citation>
    <scope>NUCLEOTIDE SEQUENCE</scope>
</reference>
<dbReference type="Gene3D" id="3.40.1280.10">
    <property type="match status" value="1"/>
</dbReference>
<dbReference type="InterPro" id="IPR013123">
    <property type="entry name" value="SpoU_subst-bd"/>
</dbReference>
<dbReference type="InterPro" id="IPR029028">
    <property type="entry name" value="Alpha/beta_knot_MTases"/>
</dbReference>
<protein>
    <submittedName>
        <fullName evidence="5">Unannotated protein</fullName>
    </submittedName>
</protein>
<dbReference type="EMBL" id="CAEZWW010000176">
    <property type="protein sequence ID" value="CAB4681685.1"/>
    <property type="molecule type" value="Genomic_DNA"/>
</dbReference>
<dbReference type="SMART" id="SM00967">
    <property type="entry name" value="SpoU_sub_bind"/>
    <property type="match status" value="1"/>
</dbReference>
<gene>
    <name evidence="5" type="ORF">UFOPK2310_01272</name>
</gene>
<sequence>MAGNSQRRGAMRNDGSKKGATVGSGGQRRKQLKGKGPTPKAVERPHHPAGRKERASVRIQDTAKKTARPSSGRTRDTADLLIGRNSVVEALRAKVPAKALYVQIKMDADDRLREALRLAVAQNVPMFEISRTDLDEMTHNAVHQGLVLTMPPYEYADLASVSSGTLLVALDGVTDPRNLGAVARSAAAFGADGIVIPTRRAAGISAGAWKTSAGALARVPVAQVPNLTRALQALQKKGYTVIGLAADGATSLAGLPADTLTDRVVIVIGAEGEGLSRLVGETCDWLARIDMSSDTESLNASVAAGIALHAVYAARV</sequence>
<dbReference type="GO" id="GO:0032259">
    <property type="term" value="P:methylation"/>
    <property type="evidence" value="ECO:0007669"/>
    <property type="project" value="UniProtKB-KW"/>
</dbReference>
<dbReference type="GO" id="GO:0008173">
    <property type="term" value="F:RNA methyltransferase activity"/>
    <property type="evidence" value="ECO:0007669"/>
    <property type="project" value="InterPro"/>
</dbReference>
<evidence type="ECO:0000256" key="3">
    <source>
        <dbReference type="SAM" id="MobiDB-lite"/>
    </source>
</evidence>